<dbReference type="Proteomes" id="UP001519460">
    <property type="component" value="Unassembled WGS sequence"/>
</dbReference>
<reference evidence="1 2" key="1">
    <citation type="journal article" date="2023" name="Sci. Data">
        <title>Genome assembly of the Korean intertidal mud-creeper Batillaria attramentaria.</title>
        <authorList>
            <person name="Patra A.K."/>
            <person name="Ho P.T."/>
            <person name="Jun S."/>
            <person name="Lee S.J."/>
            <person name="Kim Y."/>
            <person name="Won Y.J."/>
        </authorList>
    </citation>
    <scope>NUCLEOTIDE SEQUENCE [LARGE SCALE GENOMIC DNA]</scope>
    <source>
        <strain evidence="1">Wonlab-2016</strain>
    </source>
</reference>
<dbReference type="EMBL" id="JACVVK020000157">
    <property type="protein sequence ID" value="KAK7487947.1"/>
    <property type="molecule type" value="Genomic_DNA"/>
</dbReference>
<gene>
    <name evidence="1" type="ORF">BaRGS_00020848</name>
</gene>
<dbReference type="AlphaFoldDB" id="A0ABD0KM25"/>
<evidence type="ECO:0000313" key="2">
    <source>
        <dbReference type="Proteomes" id="UP001519460"/>
    </source>
</evidence>
<protein>
    <submittedName>
        <fullName evidence="1">Uncharacterized protein</fullName>
    </submittedName>
</protein>
<keyword evidence="2" id="KW-1185">Reference proteome</keyword>
<accession>A0ABD0KM25</accession>
<comment type="caution">
    <text evidence="1">The sequence shown here is derived from an EMBL/GenBank/DDBJ whole genome shotgun (WGS) entry which is preliminary data.</text>
</comment>
<organism evidence="1 2">
    <name type="scientific">Batillaria attramentaria</name>
    <dbReference type="NCBI Taxonomy" id="370345"/>
    <lineage>
        <taxon>Eukaryota</taxon>
        <taxon>Metazoa</taxon>
        <taxon>Spiralia</taxon>
        <taxon>Lophotrochozoa</taxon>
        <taxon>Mollusca</taxon>
        <taxon>Gastropoda</taxon>
        <taxon>Caenogastropoda</taxon>
        <taxon>Sorbeoconcha</taxon>
        <taxon>Cerithioidea</taxon>
        <taxon>Batillariidae</taxon>
        <taxon>Batillaria</taxon>
    </lineage>
</organism>
<sequence>MFLASNGCWGGGVLGWLGGGDGDLADIHWLNDADKASDKLLVIVWIISQGKKESVSKNRLQEVHTPKNGHAA</sequence>
<proteinExistence type="predicted"/>
<name>A0ABD0KM25_9CAEN</name>
<evidence type="ECO:0000313" key="1">
    <source>
        <dbReference type="EMBL" id="KAK7487947.1"/>
    </source>
</evidence>